<proteinExistence type="predicted"/>
<keyword evidence="2" id="KW-0732">Signal</keyword>
<feature type="region of interest" description="Disordered" evidence="1">
    <location>
        <begin position="173"/>
        <end position="193"/>
    </location>
</feature>
<feature type="signal peptide" evidence="2">
    <location>
        <begin position="1"/>
        <end position="30"/>
    </location>
</feature>
<comment type="caution">
    <text evidence="3">The sequence shown here is derived from an EMBL/GenBank/DDBJ whole genome shotgun (WGS) entry which is preliminary data.</text>
</comment>
<dbReference type="OrthoDB" id="4420872at2"/>
<evidence type="ECO:0000313" key="4">
    <source>
        <dbReference type="Proteomes" id="UP000011016"/>
    </source>
</evidence>
<organism evidence="3 4">
    <name type="scientific">Corynebacterium otitidis ATCC 51513</name>
    <dbReference type="NCBI Taxonomy" id="883169"/>
    <lineage>
        <taxon>Bacteria</taxon>
        <taxon>Bacillati</taxon>
        <taxon>Actinomycetota</taxon>
        <taxon>Actinomycetes</taxon>
        <taxon>Mycobacteriales</taxon>
        <taxon>Corynebacteriaceae</taxon>
        <taxon>Corynebacterium</taxon>
    </lineage>
</organism>
<dbReference type="Proteomes" id="UP000011016">
    <property type="component" value="Unassembled WGS sequence"/>
</dbReference>
<sequence length="193" mass="19889">MEDTAVTSLNLNARRGVVIPLVACAGIALASCSAGQITQTSSQVASVDGAFAETSDGTVALRDVTVVLGEDGQAALKFAAVNQDIADESHDVESARVAGNDVELDERTLEPNCSLVANSATGLENSAKASRVGCIDYVTTTVENAGFAPGGTAEVDIVVDGETVTLDAAIIHERPVTGEHTRDDEENTPAHEH</sequence>
<name>I7JWC6_9CORY</name>
<evidence type="ECO:0000256" key="1">
    <source>
        <dbReference type="SAM" id="MobiDB-lite"/>
    </source>
</evidence>
<accession>I7JWC6</accession>
<dbReference type="EMBL" id="CAJZ01000150">
    <property type="protein sequence ID" value="CCI83801.1"/>
    <property type="molecule type" value="Genomic_DNA"/>
</dbReference>
<dbReference type="AlphaFoldDB" id="I7JWC6"/>
<reference evidence="3 4" key="1">
    <citation type="journal article" date="2012" name="J. Bacteriol.">
        <title>Draft Genome Sequence of Turicella otitidis ATCC 51513, Isolated from Middle Ear Fluid from a Child with Otitis Media.</title>
        <authorList>
            <person name="Brinkrolf K."/>
            <person name="Schneider J."/>
            <person name="Knecht M."/>
            <person name="Ruckert C."/>
            <person name="Tauch A."/>
        </authorList>
    </citation>
    <scope>NUCLEOTIDE SEQUENCE [LARGE SCALE GENOMIC DNA]</scope>
    <source>
        <strain evidence="3 4">ATCC 51513</strain>
    </source>
</reference>
<evidence type="ECO:0000313" key="3">
    <source>
        <dbReference type="EMBL" id="CCI83801.1"/>
    </source>
</evidence>
<gene>
    <name evidence="3" type="ORF">BN46_1075</name>
</gene>
<evidence type="ECO:0000256" key="2">
    <source>
        <dbReference type="SAM" id="SignalP"/>
    </source>
</evidence>
<feature type="chain" id="PRO_5038739503" description="Secreted protein" evidence="2">
    <location>
        <begin position="31"/>
        <end position="193"/>
    </location>
</feature>
<protein>
    <recommendedName>
        <fullName evidence="5">Secreted protein</fullName>
    </recommendedName>
</protein>
<evidence type="ECO:0008006" key="5">
    <source>
        <dbReference type="Google" id="ProtNLM"/>
    </source>
</evidence>